<feature type="region of interest" description="Disordered" evidence="1">
    <location>
        <begin position="1"/>
        <end position="78"/>
    </location>
</feature>
<organism evidence="2 3">
    <name type="scientific">Penicillium freii</name>
    <dbReference type="NCBI Taxonomy" id="48697"/>
    <lineage>
        <taxon>Eukaryota</taxon>
        <taxon>Fungi</taxon>
        <taxon>Dikarya</taxon>
        <taxon>Ascomycota</taxon>
        <taxon>Pezizomycotina</taxon>
        <taxon>Eurotiomycetes</taxon>
        <taxon>Eurotiomycetidae</taxon>
        <taxon>Eurotiales</taxon>
        <taxon>Aspergillaceae</taxon>
        <taxon>Penicillium</taxon>
    </lineage>
</organism>
<protein>
    <submittedName>
        <fullName evidence="2">Uncharacterized protein</fullName>
    </submittedName>
</protein>
<evidence type="ECO:0000313" key="2">
    <source>
        <dbReference type="EMBL" id="KUM62107.1"/>
    </source>
</evidence>
<name>A0A117NPC4_PENFR</name>
<proteinExistence type="predicted"/>
<evidence type="ECO:0000256" key="1">
    <source>
        <dbReference type="SAM" id="MobiDB-lite"/>
    </source>
</evidence>
<accession>A0A117NPC4</accession>
<evidence type="ECO:0000313" key="3">
    <source>
        <dbReference type="Proteomes" id="UP000055045"/>
    </source>
</evidence>
<feature type="compositionally biased region" description="Basic and acidic residues" evidence="1">
    <location>
        <begin position="18"/>
        <end position="28"/>
    </location>
</feature>
<comment type="caution">
    <text evidence="2">The sequence shown here is derived from an EMBL/GenBank/DDBJ whole genome shotgun (WGS) entry which is preliminary data.</text>
</comment>
<dbReference type="EMBL" id="LLXE01000111">
    <property type="protein sequence ID" value="KUM62107.1"/>
    <property type="molecule type" value="Genomic_DNA"/>
</dbReference>
<gene>
    <name evidence="2" type="ORF">ACN42_g5026</name>
</gene>
<dbReference type="AlphaFoldDB" id="A0A117NPC4"/>
<reference evidence="2 3" key="1">
    <citation type="submission" date="2015-10" db="EMBL/GenBank/DDBJ databases">
        <title>Genome sequencing of Penicillium freii.</title>
        <authorList>
            <person name="Nguyen H.D."/>
            <person name="Visagie C.M."/>
            <person name="Seifert K.A."/>
        </authorList>
    </citation>
    <scope>NUCLEOTIDE SEQUENCE [LARGE SCALE GENOMIC DNA]</scope>
    <source>
        <strain evidence="2 3">DAOM 242723</strain>
    </source>
</reference>
<sequence>MAMRENSGLLSRSCGGGHYEEIKGERQKSKPAIPKRPEEKRSTNVSPENYPSLLLQTPVDLGDSFHYHTETPTPFLRA</sequence>
<dbReference type="Proteomes" id="UP000055045">
    <property type="component" value="Unassembled WGS sequence"/>
</dbReference>
<keyword evidence="3" id="KW-1185">Reference proteome</keyword>